<dbReference type="AlphaFoldDB" id="A0A438EVM6"/>
<reference evidence="2 3" key="1">
    <citation type="journal article" date="2018" name="PLoS Genet.">
        <title>Population sequencing reveals clonal diversity and ancestral inbreeding in the grapevine cultivar Chardonnay.</title>
        <authorList>
            <person name="Roach M.J."/>
            <person name="Johnson D.L."/>
            <person name="Bohlmann J."/>
            <person name="van Vuuren H.J."/>
            <person name="Jones S.J."/>
            <person name="Pretorius I.S."/>
            <person name="Schmidt S.A."/>
            <person name="Borneman A.R."/>
        </authorList>
    </citation>
    <scope>NUCLEOTIDE SEQUENCE [LARGE SCALE GENOMIC DNA]</scope>
    <source>
        <strain evidence="3">cv. Chardonnay</strain>
        <tissue evidence="2">Leaf</tissue>
    </source>
</reference>
<dbReference type="EMBL" id="QGNW01001179">
    <property type="protein sequence ID" value="RVW51761.1"/>
    <property type="molecule type" value="Genomic_DNA"/>
</dbReference>
<accession>A0A438EVM6</accession>
<evidence type="ECO:0000259" key="1">
    <source>
        <dbReference type="PROSITE" id="PS50206"/>
    </source>
</evidence>
<dbReference type="SUPFAM" id="SSF52821">
    <property type="entry name" value="Rhodanese/Cell cycle control phosphatase"/>
    <property type="match status" value="1"/>
</dbReference>
<sequence length="185" mass="19888">MEKEMIATFISSAAYAPSLLPLLSPSRNLNFRCLSPLKANPQRCVVGGTKRLCVVAARGNLESTGVPTSVPVRVALELLQAGHRTPEEFSAGHASGAINVPYMLRFDLNLSESNQKLRLGMAKNPKFLVEVSSHFRKDDEIIVGCQKGKRSLMAVNDLLAAGFTAVTDIAGGYDAWSQNGLPTDS</sequence>
<dbReference type="Pfam" id="PF00581">
    <property type="entry name" value="Rhodanese"/>
    <property type="match status" value="1"/>
</dbReference>
<dbReference type="Proteomes" id="UP000288805">
    <property type="component" value="Unassembled WGS sequence"/>
</dbReference>
<dbReference type="InterPro" id="IPR036873">
    <property type="entry name" value="Rhodanese-like_dom_sf"/>
</dbReference>
<protein>
    <submittedName>
        <fullName evidence="2">Rhodanese-like domain-containing protein 15, chloroplastic</fullName>
    </submittedName>
</protein>
<dbReference type="PROSITE" id="PS50206">
    <property type="entry name" value="RHODANESE_3"/>
    <property type="match status" value="1"/>
</dbReference>
<dbReference type="InterPro" id="IPR052367">
    <property type="entry name" value="Thiosulfate_ST/Rhodanese-like"/>
</dbReference>
<organism evidence="2 3">
    <name type="scientific">Vitis vinifera</name>
    <name type="common">Grape</name>
    <dbReference type="NCBI Taxonomy" id="29760"/>
    <lineage>
        <taxon>Eukaryota</taxon>
        <taxon>Viridiplantae</taxon>
        <taxon>Streptophyta</taxon>
        <taxon>Embryophyta</taxon>
        <taxon>Tracheophyta</taxon>
        <taxon>Spermatophyta</taxon>
        <taxon>Magnoliopsida</taxon>
        <taxon>eudicotyledons</taxon>
        <taxon>Gunneridae</taxon>
        <taxon>Pentapetalae</taxon>
        <taxon>rosids</taxon>
        <taxon>Vitales</taxon>
        <taxon>Vitaceae</taxon>
        <taxon>Viteae</taxon>
        <taxon>Vitis</taxon>
    </lineage>
</organism>
<name>A0A438EVM6_VITVI</name>
<dbReference type="SMART" id="SM00450">
    <property type="entry name" value="RHOD"/>
    <property type="match status" value="1"/>
</dbReference>
<evidence type="ECO:0000313" key="3">
    <source>
        <dbReference type="Proteomes" id="UP000288805"/>
    </source>
</evidence>
<feature type="domain" description="Rhodanese" evidence="1">
    <location>
        <begin position="84"/>
        <end position="185"/>
    </location>
</feature>
<comment type="caution">
    <text evidence="2">The sequence shown here is derived from an EMBL/GenBank/DDBJ whole genome shotgun (WGS) entry which is preliminary data.</text>
</comment>
<dbReference type="Gene3D" id="3.40.250.10">
    <property type="entry name" value="Rhodanese-like domain"/>
    <property type="match status" value="1"/>
</dbReference>
<evidence type="ECO:0000313" key="2">
    <source>
        <dbReference type="EMBL" id="RVW51761.1"/>
    </source>
</evidence>
<proteinExistence type="predicted"/>
<dbReference type="PANTHER" id="PTHR45431:SF3">
    <property type="entry name" value="RHODANESE-LIKE DOMAIN-CONTAINING PROTEIN 15, CHLOROPLASTIC"/>
    <property type="match status" value="1"/>
</dbReference>
<dbReference type="PANTHER" id="PTHR45431">
    <property type="entry name" value="RHODANESE-LIKE DOMAIN-CONTAINING PROTEIN 15, CHLOROPLASTIC"/>
    <property type="match status" value="1"/>
</dbReference>
<dbReference type="InterPro" id="IPR001763">
    <property type="entry name" value="Rhodanese-like_dom"/>
</dbReference>
<dbReference type="CDD" id="cd00158">
    <property type="entry name" value="RHOD"/>
    <property type="match status" value="1"/>
</dbReference>
<gene>
    <name evidence="2" type="primary">STR15_0</name>
    <name evidence="2" type="ORF">CK203_066578</name>
</gene>